<dbReference type="GO" id="GO:0000226">
    <property type="term" value="P:microtubule cytoskeleton organization"/>
    <property type="evidence" value="ECO:0007669"/>
    <property type="project" value="TreeGrafter"/>
</dbReference>
<dbReference type="AlphaFoldDB" id="A0AA86RTG3"/>
<reference evidence="5 6" key="2">
    <citation type="submission" date="2024-07" db="EMBL/GenBank/DDBJ databases">
        <authorList>
            <person name="Akdeniz Z."/>
        </authorList>
    </citation>
    <scope>NUCLEOTIDE SEQUENCE [LARGE SCALE GENOMIC DNA]</scope>
</reference>
<evidence type="ECO:0000313" key="4">
    <source>
        <dbReference type="EMBL" id="CAI9972230.1"/>
    </source>
</evidence>
<evidence type="ECO:0000313" key="5">
    <source>
        <dbReference type="EMBL" id="CAL6038408.1"/>
    </source>
</evidence>
<accession>A0AA86RTG3</accession>
<reference evidence="4" key="1">
    <citation type="submission" date="2023-06" db="EMBL/GenBank/DDBJ databases">
        <authorList>
            <person name="Kurt Z."/>
        </authorList>
    </citation>
    <scope>NUCLEOTIDE SEQUENCE</scope>
</reference>
<dbReference type="PANTHER" id="PTHR12241">
    <property type="entry name" value="TUBULIN POLYGLUTAMYLASE"/>
    <property type="match status" value="1"/>
</dbReference>
<proteinExistence type="predicted"/>
<dbReference type="EMBL" id="CATOUU010001104">
    <property type="protein sequence ID" value="CAI9972230.1"/>
    <property type="molecule type" value="Genomic_DNA"/>
</dbReference>
<gene>
    <name evidence="5" type="ORF">HINF_LOCUS37354</name>
    <name evidence="4" type="ORF">HINF_LOCUS59875</name>
</gene>
<evidence type="ECO:0000256" key="3">
    <source>
        <dbReference type="ARBA" id="ARBA00022840"/>
    </source>
</evidence>
<sequence length="305" mass="35846">MKTYRIDFRNSAVESVLQQRDFIQVFDDTFDILWTSQFNALKLFANLDSEAHNPSKLINHFPESRQLTITELLNQNLRVYNSKEEGLSIFYYLPKDYDVVMKEMRGPMLARPIGHSSGPQKILSNLEEMKQFKKEQKDKQYIVQGIGQKPYYINNQRVQLFLNVVVPSFSPLVAYRYYDGYCKCGDDTISFSNLLLYLEARTSIKDVQMNINRVILHTLKAVQPAIPYVRQCFEVFEFSFELLQDLKVKLISINADINLSMDSSENVEESVEFAERLMRLLIERDDKKWLVVIDERGGRKWQEYL</sequence>
<organism evidence="4">
    <name type="scientific">Hexamita inflata</name>
    <dbReference type="NCBI Taxonomy" id="28002"/>
    <lineage>
        <taxon>Eukaryota</taxon>
        <taxon>Metamonada</taxon>
        <taxon>Diplomonadida</taxon>
        <taxon>Hexamitidae</taxon>
        <taxon>Hexamitinae</taxon>
        <taxon>Hexamita</taxon>
    </lineage>
</organism>
<keyword evidence="6" id="KW-1185">Reference proteome</keyword>
<evidence type="ECO:0000313" key="6">
    <source>
        <dbReference type="Proteomes" id="UP001642409"/>
    </source>
</evidence>
<dbReference type="GO" id="GO:0070740">
    <property type="term" value="F:tubulin-glutamic acid ligase activity"/>
    <property type="evidence" value="ECO:0007669"/>
    <property type="project" value="TreeGrafter"/>
</dbReference>
<name>A0AA86RTG3_9EUKA</name>
<dbReference type="InterPro" id="IPR004344">
    <property type="entry name" value="TTL/TTLL_fam"/>
</dbReference>
<keyword evidence="2" id="KW-0547">Nucleotide-binding</keyword>
<dbReference type="EMBL" id="CAXDID020000139">
    <property type="protein sequence ID" value="CAL6038408.1"/>
    <property type="molecule type" value="Genomic_DNA"/>
</dbReference>
<comment type="caution">
    <text evidence="4">The sequence shown here is derived from an EMBL/GenBank/DDBJ whole genome shotgun (WGS) entry which is preliminary data.</text>
</comment>
<dbReference type="Pfam" id="PF03133">
    <property type="entry name" value="TTL"/>
    <property type="match status" value="2"/>
</dbReference>
<dbReference type="GO" id="GO:0005524">
    <property type="term" value="F:ATP binding"/>
    <property type="evidence" value="ECO:0007669"/>
    <property type="project" value="UniProtKB-KW"/>
</dbReference>
<keyword evidence="3" id="KW-0067">ATP-binding</keyword>
<evidence type="ECO:0000256" key="1">
    <source>
        <dbReference type="ARBA" id="ARBA00022598"/>
    </source>
</evidence>
<dbReference type="GO" id="GO:0036064">
    <property type="term" value="C:ciliary basal body"/>
    <property type="evidence" value="ECO:0007669"/>
    <property type="project" value="TreeGrafter"/>
</dbReference>
<dbReference type="Proteomes" id="UP001642409">
    <property type="component" value="Unassembled WGS sequence"/>
</dbReference>
<keyword evidence="1 4" id="KW-0436">Ligase</keyword>
<evidence type="ECO:0000256" key="2">
    <source>
        <dbReference type="ARBA" id="ARBA00022741"/>
    </source>
</evidence>
<protein>
    <submittedName>
        <fullName evidence="4">Tubulin tyrosine ligase</fullName>
    </submittedName>
    <submittedName>
        <fullName evidence="5">Tubulin_tyrosine ligase</fullName>
    </submittedName>
</protein>
<dbReference type="GO" id="GO:0015631">
    <property type="term" value="F:tubulin binding"/>
    <property type="evidence" value="ECO:0007669"/>
    <property type="project" value="TreeGrafter"/>
</dbReference>
<dbReference type="Gene3D" id="3.30.470.20">
    <property type="entry name" value="ATP-grasp fold, B domain"/>
    <property type="match status" value="1"/>
</dbReference>